<dbReference type="PANTHER" id="PTHR13114">
    <property type="entry name" value="MEDIATOR OF RNA POLYMERASE II TRANSCRIPTION SUBUNIT 17"/>
    <property type="match status" value="1"/>
</dbReference>
<gene>
    <name evidence="6" type="primary">MED17</name>
    <name evidence="8" type="ORF">NEMVEDRAFT_v1g218392</name>
</gene>
<dbReference type="GO" id="GO:0006357">
    <property type="term" value="P:regulation of transcription by RNA polymerase II"/>
    <property type="evidence" value="ECO:0000318"/>
    <property type="project" value="GO_Central"/>
</dbReference>
<sequence>MAAGLSVNIAIEQLLESEVEEIARDGQEKYVPQLSMSEQLSKLAHKIDFLSEAKSKADDNADDNDDESDNKTLVTFQPSLWPWDSVRTKLRNALTEVCVLSDLLNVVKEKKYVVLDPVSQSQAISKPTLQLLAKKKNLRDAATILLQGSKRMESAVQERMSQQSRPDQERSDFHSELINLRQRWRLKRTGNSLMGDLTYRSAGSQFWNPGLFEVTKPTGVDNTHGNTPAPSVSGALEVKVSSDLEGVAEVNVQIVESGTDVHMYSGKSKVLAKMNSRQPWQGKLEAAQRNLFCKELFTQLSQEAYSSRGTTTNLVMGNEIRTEVFPGLELCITYSHNKTTSTDEDPTPKDETMSQDPHEQPEALNLHPLEYILHSLLRRRHKQNQTMAPPNPVTAHLIPGTSKKLRLAGPGALRSSEVASSYENEPILNTIISVAKHQILKTKVMEMIGKLSSEVTDPCLQCNWASVSSEIAASAVIHIHAPELQDSGRVSVRLQIGIQEVQATCDDGRSVTCSSHVQDLKDFLLSQVAQHRVLVAHTMAVSLGWHVIHHSNHVATGPVEYQGHAAGLVVTSPDSDRSIAVRAGPSSGISVAVRRPRGSLPDFLSDPKWSLVGSEFVSVDLQSMPGRTFVQKMYLLLGVEMSLKN</sequence>
<keyword evidence="9" id="KW-1185">Reference proteome</keyword>
<evidence type="ECO:0000313" key="9">
    <source>
        <dbReference type="Proteomes" id="UP000001593"/>
    </source>
</evidence>
<dbReference type="HOGENOM" id="CLU_028003_1_0_1"/>
<keyword evidence="4 6" id="KW-0804">Transcription</keyword>
<dbReference type="PANTHER" id="PTHR13114:SF7">
    <property type="entry name" value="MEDIATOR OF RNA POLYMERASE II TRANSCRIPTION SUBUNIT 17"/>
    <property type="match status" value="1"/>
</dbReference>
<dbReference type="FunCoup" id="A7SW38">
    <property type="interactions" value="664"/>
</dbReference>
<keyword evidence="5 6" id="KW-0539">Nucleus</keyword>
<organism evidence="8 9">
    <name type="scientific">Nematostella vectensis</name>
    <name type="common">Starlet sea anemone</name>
    <dbReference type="NCBI Taxonomy" id="45351"/>
    <lineage>
        <taxon>Eukaryota</taxon>
        <taxon>Metazoa</taxon>
        <taxon>Cnidaria</taxon>
        <taxon>Anthozoa</taxon>
        <taxon>Hexacorallia</taxon>
        <taxon>Actiniaria</taxon>
        <taxon>Edwardsiidae</taxon>
        <taxon>Nematostella</taxon>
    </lineage>
</organism>
<feature type="compositionally biased region" description="Basic and acidic residues" evidence="7">
    <location>
        <begin position="346"/>
        <end position="361"/>
    </location>
</feature>
<evidence type="ECO:0000256" key="1">
    <source>
        <dbReference type="ARBA" id="ARBA00004123"/>
    </source>
</evidence>
<dbReference type="GO" id="GO:0016592">
    <property type="term" value="C:mediator complex"/>
    <property type="evidence" value="ECO:0000318"/>
    <property type="project" value="GO_Central"/>
</dbReference>
<accession>A7SW38</accession>
<dbReference type="InParanoid" id="A7SW38"/>
<name>A7SW38_NEMVE</name>
<dbReference type="PhylomeDB" id="A7SW38"/>
<dbReference type="AlphaFoldDB" id="A7SW38"/>
<dbReference type="KEGG" id="nve:5503063"/>
<dbReference type="InterPro" id="IPR019313">
    <property type="entry name" value="Mediator_Med17"/>
</dbReference>
<dbReference type="GO" id="GO:0070847">
    <property type="term" value="C:core mediator complex"/>
    <property type="evidence" value="ECO:0000318"/>
    <property type="project" value="GO_Central"/>
</dbReference>
<dbReference type="OrthoDB" id="10058398at2759"/>
<dbReference type="Proteomes" id="UP000001593">
    <property type="component" value="Unassembled WGS sequence"/>
</dbReference>
<evidence type="ECO:0000256" key="4">
    <source>
        <dbReference type="ARBA" id="ARBA00023163"/>
    </source>
</evidence>
<evidence type="ECO:0000256" key="3">
    <source>
        <dbReference type="ARBA" id="ARBA00023015"/>
    </source>
</evidence>
<dbReference type="EMBL" id="DS469852">
    <property type="protein sequence ID" value="EDO32058.1"/>
    <property type="molecule type" value="Genomic_DNA"/>
</dbReference>
<protein>
    <recommendedName>
        <fullName evidence="6">Mediator of RNA polymerase II transcription subunit 17</fullName>
    </recommendedName>
    <alternativeName>
        <fullName evidence="6">Mediator complex subunit 17</fullName>
    </alternativeName>
</protein>
<feature type="region of interest" description="Disordered" evidence="7">
    <location>
        <begin position="337"/>
        <end position="361"/>
    </location>
</feature>
<evidence type="ECO:0000256" key="5">
    <source>
        <dbReference type="ARBA" id="ARBA00023242"/>
    </source>
</evidence>
<comment type="subunit">
    <text evidence="6">Component of the Mediator complex.</text>
</comment>
<comment type="similarity">
    <text evidence="2 6">Belongs to the Mediator complex subunit 17 family.</text>
</comment>
<proteinExistence type="inferred from homology"/>
<evidence type="ECO:0000256" key="6">
    <source>
        <dbReference type="RuleBase" id="RU364140"/>
    </source>
</evidence>
<comment type="subcellular location">
    <subcellularLocation>
        <location evidence="1 6">Nucleus</location>
    </subcellularLocation>
</comment>
<comment type="function">
    <text evidence="6">Component of the Mediator complex, a coactivator involved in the regulated transcription of nearly all RNA polymerase II-dependent genes. Mediator functions as a bridge to convey information from gene-specific regulatory proteins to the basal RNA polymerase II transcription machinery. Mediator is recruited to promoters by direct interactions with regulatory proteins and serves as a scaffold for the assembly of a functional preinitiation complex with RNA polymerase II and the general transcription factors.</text>
</comment>
<evidence type="ECO:0000256" key="2">
    <source>
        <dbReference type="ARBA" id="ARBA00005635"/>
    </source>
</evidence>
<dbReference type="eggNOG" id="KOG4512">
    <property type="taxonomic scope" value="Eukaryota"/>
</dbReference>
<evidence type="ECO:0000313" key="8">
    <source>
        <dbReference type="EMBL" id="EDO32058.1"/>
    </source>
</evidence>
<keyword evidence="6" id="KW-0010">Activator</keyword>
<dbReference type="STRING" id="45351.A7SW38"/>
<dbReference type="GO" id="GO:0003712">
    <property type="term" value="F:transcription coregulator activity"/>
    <property type="evidence" value="ECO:0000318"/>
    <property type="project" value="GO_Central"/>
</dbReference>
<dbReference type="OMA" id="HMSYEPQ"/>
<reference evidence="8 9" key="1">
    <citation type="journal article" date="2007" name="Science">
        <title>Sea anemone genome reveals ancestral eumetazoan gene repertoire and genomic organization.</title>
        <authorList>
            <person name="Putnam N.H."/>
            <person name="Srivastava M."/>
            <person name="Hellsten U."/>
            <person name="Dirks B."/>
            <person name="Chapman J."/>
            <person name="Salamov A."/>
            <person name="Terry A."/>
            <person name="Shapiro H."/>
            <person name="Lindquist E."/>
            <person name="Kapitonov V.V."/>
            <person name="Jurka J."/>
            <person name="Genikhovich G."/>
            <person name="Grigoriev I.V."/>
            <person name="Lucas S.M."/>
            <person name="Steele R.E."/>
            <person name="Finnerty J.R."/>
            <person name="Technau U."/>
            <person name="Martindale M.Q."/>
            <person name="Rokhsar D.S."/>
        </authorList>
    </citation>
    <scope>NUCLEOTIDE SEQUENCE [LARGE SCALE GENOMIC DNA]</scope>
    <source>
        <strain evidence="9">CH2 X CH6</strain>
    </source>
</reference>
<keyword evidence="3 6" id="KW-0805">Transcription regulation</keyword>
<evidence type="ECO:0000256" key="7">
    <source>
        <dbReference type="SAM" id="MobiDB-lite"/>
    </source>
</evidence>
<dbReference type="Pfam" id="PF10156">
    <property type="entry name" value="Med17"/>
    <property type="match status" value="1"/>
</dbReference>